<feature type="compositionally biased region" description="Basic and acidic residues" evidence="1">
    <location>
        <begin position="18"/>
        <end position="29"/>
    </location>
</feature>
<sequence length="906" mass="101848">MAKSSEIKKSPIDAKEVDLSKIKVHEHNPTEGLSTQGNKEQINHDVSISLNNQLVSDTFSDIDFSDTDLDTSLPLEECTAMDDNKRMKPDKDSDVFTKVTCRKGGFDRDYFNWSNSMKDPVFIGFITGNGKQVKVSDKALEKARKFVEEKTSEEHNLGLQQVLNGNPVNSNCTHEKTQETLDEEASRESIYAEMRNMFTNGDEMSKASGMQDSCYDHSRKTSVYSITETQNLKANNTGGRFKKLAKCEKAQVKASMVYESAHLLCKESNSLMCTGEAKLMQNKEMSSEHKSCAFQGFSTAAGSQIKTSKEALRKAQMFFEEEKLEETHMSIQIHKNETSKFHKYNSLSKDQAVRLRSGIPAELKTTIETQTLESQQCIPINTLKTTEYSSNDYNFSNELENDLEKLSKAGLPSTHTDSSICSSTCVLEDHQSGSLVASQLDTKNEANKVGISLHTLHDEPFSSRKNNSKDIHNAESKTFLEMDVGLKVKEKAFMNEASSLQAAYLKEATNSEDMKSLQQHNILKEIGTGFHTAKGKKLSVNKSSITQACLLWKETDGSEIKTLDQEVAQEQERTYLNVEISSKIVGKPDGMFLDPDFLCLPKKIMGSNPSSNITLSVRKAEEKEFAAFSNQETMSSIDREKISKFDKTNTNLQLRNADTFTDLNTDSYNANEKVHKMNLLIKPRKLFVDEMHFKSVMKCQSPLSVSSNDTDFISDGKTNIPISRVDNTKQVNVNNKSLQQTAQLSQQCIRSENCPSFGTKKDLSNTCKRQAAPVEPFLMTTDKNTGNTDKYVKVICGSPILGSQRNNKERDINSMYLLEATQSLKNDSVNTQEISDISDVTEAFLKDYIQDNEATKKISSQRKRPLNLKEDKEEHSLTSHKKMKRSMMYSQPENVQGNTLKLLFFS</sequence>
<feature type="compositionally biased region" description="Basic and acidic residues" evidence="1">
    <location>
        <begin position="867"/>
        <end position="877"/>
    </location>
</feature>
<feature type="region of interest" description="Disordered" evidence="1">
    <location>
        <begin position="18"/>
        <end position="37"/>
    </location>
</feature>
<evidence type="ECO:0000313" key="3">
    <source>
        <dbReference type="Proteomes" id="UP000324222"/>
    </source>
</evidence>
<comment type="caution">
    <text evidence="2">The sequence shown here is derived from an EMBL/GenBank/DDBJ whole genome shotgun (WGS) entry which is preliminary data.</text>
</comment>
<dbReference type="OrthoDB" id="21095at2759"/>
<dbReference type="PROSITE" id="PS50138">
    <property type="entry name" value="BRCA2_REPEAT"/>
    <property type="match status" value="3"/>
</dbReference>
<dbReference type="EMBL" id="VSRR010009672">
    <property type="protein sequence ID" value="MPC50700.1"/>
    <property type="molecule type" value="Genomic_DNA"/>
</dbReference>
<evidence type="ECO:0000313" key="2">
    <source>
        <dbReference type="EMBL" id="MPC50700.1"/>
    </source>
</evidence>
<evidence type="ECO:0000256" key="1">
    <source>
        <dbReference type="SAM" id="MobiDB-lite"/>
    </source>
</evidence>
<name>A0A5B7FSF1_PORTR</name>
<feature type="region of interest" description="Disordered" evidence="1">
    <location>
        <begin position="857"/>
        <end position="883"/>
    </location>
</feature>
<dbReference type="AlphaFoldDB" id="A0A5B7FSF1"/>
<keyword evidence="3" id="KW-1185">Reference proteome</keyword>
<evidence type="ECO:0008006" key="4">
    <source>
        <dbReference type="Google" id="ProtNLM"/>
    </source>
</evidence>
<gene>
    <name evidence="2" type="ORF">E2C01_044530</name>
</gene>
<dbReference type="Proteomes" id="UP000324222">
    <property type="component" value="Unassembled WGS sequence"/>
</dbReference>
<accession>A0A5B7FSF1</accession>
<protein>
    <recommendedName>
        <fullName evidence="4">Breast cancer type 2 susceptibility</fullName>
    </recommendedName>
</protein>
<proteinExistence type="predicted"/>
<dbReference type="Pfam" id="PF00634">
    <property type="entry name" value="BRCA2"/>
    <property type="match status" value="1"/>
</dbReference>
<organism evidence="2 3">
    <name type="scientific">Portunus trituberculatus</name>
    <name type="common">Swimming crab</name>
    <name type="synonym">Neptunus trituberculatus</name>
    <dbReference type="NCBI Taxonomy" id="210409"/>
    <lineage>
        <taxon>Eukaryota</taxon>
        <taxon>Metazoa</taxon>
        <taxon>Ecdysozoa</taxon>
        <taxon>Arthropoda</taxon>
        <taxon>Crustacea</taxon>
        <taxon>Multicrustacea</taxon>
        <taxon>Malacostraca</taxon>
        <taxon>Eumalacostraca</taxon>
        <taxon>Eucarida</taxon>
        <taxon>Decapoda</taxon>
        <taxon>Pleocyemata</taxon>
        <taxon>Brachyura</taxon>
        <taxon>Eubrachyura</taxon>
        <taxon>Portunoidea</taxon>
        <taxon>Portunidae</taxon>
        <taxon>Portuninae</taxon>
        <taxon>Portunus</taxon>
    </lineage>
</organism>
<dbReference type="InterPro" id="IPR002093">
    <property type="entry name" value="BRCA2_repeat"/>
</dbReference>
<reference evidence="2 3" key="1">
    <citation type="submission" date="2019-05" db="EMBL/GenBank/DDBJ databases">
        <title>Another draft genome of Portunus trituberculatus and its Hox gene families provides insights of decapod evolution.</title>
        <authorList>
            <person name="Jeong J.-H."/>
            <person name="Song I."/>
            <person name="Kim S."/>
            <person name="Choi T."/>
            <person name="Kim D."/>
            <person name="Ryu S."/>
            <person name="Kim W."/>
        </authorList>
    </citation>
    <scope>NUCLEOTIDE SEQUENCE [LARGE SCALE GENOMIC DNA]</scope>
    <source>
        <tissue evidence="2">Muscle</tissue>
    </source>
</reference>